<evidence type="ECO:0000256" key="3">
    <source>
        <dbReference type="ARBA" id="ARBA00022833"/>
    </source>
</evidence>
<dbReference type="InParanoid" id="A0A7M7M2Q3"/>
<dbReference type="OMA" id="TAHFVWR"/>
<dbReference type="InterPro" id="IPR008584">
    <property type="entry name" value="CXXC_Zn-binding_euk"/>
</dbReference>
<keyword evidence="5" id="KW-1185">Reference proteome</keyword>
<accession>A0A7M7M2Q3</accession>
<dbReference type="OrthoDB" id="10248838at2759"/>
<keyword evidence="3" id="KW-0862">Zinc</keyword>
<evidence type="ECO:0000256" key="1">
    <source>
        <dbReference type="ARBA" id="ARBA00007818"/>
    </source>
</evidence>
<reference evidence="4" key="1">
    <citation type="submission" date="2021-01" db="UniProtKB">
        <authorList>
            <consortium name="EnsemblMetazoa"/>
        </authorList>
    </citation>
    <scope>IDENTIFICATION</scope>
</reference>
<gene>
    <name evidence="4" type="primary">100113530</name>
</gene>
<comment type="similarity">
    <text evidence="1">Belongs to the UPF0587 family.</text>
</comment>
<dbReference type="PANTHER" id="PTHR12857">
    <property type="entry name" value="CXXC MOTIF CONTAINING ZINC BINDING PROTEIN"/>
    <property type="match status" value="1"/>
</dbReference>
<dbReference type="Proteomes" id="UP000002358">
    <property type="component" value="Chromosome 1"/>
</dbReference>
<keyword evidence="2" id="KW-0479">Metal-binding</keyword>
<proteinExistence type="inferred from homology"/>
<evidence type="ECO:0000313" key="4">
    <source>
        <dbReference type="EnsemblMetazoa" id="XP_016844925"/>
    </source>
</evidence>
<dbReference type="GO" id="GO:0008270">
    <property type="term" value="F:zinc ion binding"/>
    <property type="evidence" value="ECO:0007669"/>
    <property type="project" value="TreeGrafter"/>
</dbReference>
<name>A0A7M7M2Q3_NASVI</name>
<dbReference type="FunCoup" id="A0A7M7M2Q3">
    <property type="interactions" value="1030"/>
</dbReference>
<dbReference type="SUPFAM" id="SSF141678">
    <property type="entry name" value="MAL13P1.257-like"/>
    <property type="match status" value="1"/>
</dbReference>
<protein>
    <submittedName>
        <fullName evidence="4">Uncharacterized protein</fullName>
    </submittedName>
</protein>
<dbReference type="PANTHER" id="PTHR12857:SF0">
    <property type="entry name" value="CXXC MOTIF CONTAINING ZINC BINDING PROTEIN"/>
    <property type="match status" value="1"/>
</dbReference>
<organism evidence="4 5">
    <name type="scientific">Nasonia vitripennis</name>
    <name type="common">Parasitic wasp</name>
    <dbReference type="NCBI Taxonomy" id="7425"/>
    <lineage>
        <taxon>Eukaryota</taxon>
        <taxon>Metazoa</taxon>
        <taxon>Ecdysozoa</taxon>
        <taxon>Arthropoda</taxon>
        <taxon>Hexapoda</taxon>
        <taxon>Insecta</taxon>
        <taxon>Pterygota</taxon>
        <taxon>Neoptera</taxon>
        <taxon>Endopterygota</taxon>
        <taxon>Hymenoptera</taxon>
        <taxon>Apocrita</taxon>
        <taxon>Proctotrupomorpha</taxon>
        <taxon>Chalcidoidea</taxon>
        <taxon>Pteromalidae</taxon>
        <taxon>Pteromalinae</taxon>
        <taxon>Nasonia</taxon>
    </lineage>
</organism>
<sequence>MVKIALKLKANLENVESLTPSPNPDFRWYLKFACNNCGELSNKWNYASLAEETPAQRGSAVNHFISKCKLCARENSLNILPETISGITEDSYGQFKTIVVFDCRGLEPREFSAREGWIVKTCNDGKTFTDVDLSEGEWGDYCDKTNQPVSIDEIEHTFERVK</sequence>
<evidence type="ECO:0000313" key="5">
    <source>
        <dbReference type="Proteomes" id="UP000002358"/>
    </source>
</evidence>
<dbReference type="SMR" id="A0A7M7M2Q3"/>
<dbReference type="Pfam" id="PF05907">
    <property type="entry name" value="CXXC_Zn-b_euk"/>
    <property type="match status" value="1"/>
</dbReference>
<dbReference type="EnsemblMetazoa" id="XM_016989436">
    <property type="protein sequence ID" value="XP_016844925"/>
    <property type="gene ID" value="LOC100113530"/>
</dbReference>
<dbReference type="AlphaFoldDB" id="A0A7M7M2Q3"/>
<dbReference type="KEGG" id="nvi:100113530"/>
<evidence type="ECO:0000256" key="2">
    <source>
        <dbReference type="ARBA" id="ARBA00022723"/>
    </source>
</evidence>